<sequence length="61" mass="6694">MLKSPFDDEEQAGSRVLAWWDGDGAAARTQIRQLTTCTFTWCPDGPTTGWTPGFTANQGMN</sequence>
<dbReference type="Proteomes" id="UP000613840">
    <property type="component" value="Unassembled WGS sequence"/>
</dbReference>
<keyword evidence="2" id="KW-1185">Reference proteome</keyword>
<comment type="caution">
    <text evidence="1">The sequence shown here is derived from an EMBL/GenBank/DDBJ whole genome shotgun (WGS) entry which is preliminary data.</text>
</comment>
<proteinExistence type="predicted"/>
<accession>A0A917WAH9</accession>
<reference evidence="1" key="1">
    <citation type="journal article" date="2014" name="Int. J. Syst. Evol. Microbiol.">
        <title>Complete genome sequence of Corynebacterium casei LMG S-19264T (=DSM 44701T), isolated from a smear-ripened cheese.</title>
        <authorList>
            <consortium name="US DOE Joint Genome Institute (JGI-PGF)"/>
            <person name="Walter F."/>
            <person name="Albersmeier A."/>
            <person name="Kalinowski J."/>
            <person name="Ruckert C."/>
        </authorList>
    </citation>
    <scope>NUCLEOTIDE SEQUENCE</scope>
    <source>
        <strain evidence="1">CGMCC 4.7306</strain>
    </source>
</reference>
<organism evidence="1 2">
    <name type="scientific">Microlunatus endophyticus</name>
    <dbReference type="NCBI Taxonomy" id="1716077"/>
    <lineage>
        <taxon>Bacteria</taxon>
        <taxon>Bacillati</taxon>
        <taxon>Actinomycetota</taxon>
        <taxon>Actinomycetes</taxon>
        <taxon>Propionibacteriales</taxon>
        <taxon>Propionibacteriaceae</taxon>
        <taxon>Microlunatus</taxon>
    </lineage>
</organism>
<name>A0A917WAH9_9ACTN</name>
<evidence type="ECO:0000313" key="2">
    <source>
        <dbReference type="Proteomes" id="UP000613840"/>
    </source>
</evidence>
<dbReference type="EMBL" id="BMMZ01000025">
    <property type="protein sequence ID" value="GGL84294.1"/>
    <property type="molecule type" value="Genomic_DNA"/>
</dbReference>
<gene>
    <name evidence="1" type="ORF">GCM10011575_48170</name>
</gene>
<evidence type="ECO:0000313" key="1">
    <source>
        <dbReference type="EMBL" id="GGL84294.1"/>
    </source>
</evidence>
<dbReference type="AlphaFoldDB" id="A0A917WAH9"/>
<reference evidence="1" key="2">
    <citation type="submission" date="2020-09" db="EMBL/GenBank/DDBJ databases">
        <authorList>
            <person name="Sun Q."/>
            <person name="Zhou Y."/>
        </authorList>
    </citation>
    <scope>NUCLEOTIDE SEQUENCE</scope>
    <source>
        <strain evidence="1">CGMCC 4.7306</strain>
    </source>
</reference>
<protein>
    <submittedName>
        <fullName evidence="1">Uncharacterized protein</fullName>
    </submittedName>
</protein>